<name>C4JSC6_UNCRE</name>
<dbReference type="InParanoid" id="C4JSC6"/>
<gene>
    <name evidence="1" type="ORF">UREG_05365</name>
</gene>
<protein>
    <submittedName>
        <fullName evidence="1">Uncharacterized protein</fullName>
    </submittedName>
</protein>
<dbReference type="AlphaFoldDB" id="C4JSC6"/>
<dbReference type="HOGENOM" id="CLU_1483057_0_0_1"/>
<accession>C4JSC6</accession>
<evidence type="ECO:0000313" key="1">
    <source>
        <dbReference type="EMBL" id="EEP80523.1"/>
    </source>
</evidence>
<dbReference type="VEuPathDB" id="FungiDB:UREG_05365"/>
<sequence length="182" mass="20797">MGVCPSKKMNSGRYDRPDLAPHVRSFTWTLAWINHDEDDLIEIDYELWNVFSRLTNVRHLDLASLHDIFYLSFIRENPSRLFPAVSHLRLIGWMHRGLVEAIVNSLDPAAVTTIILDFLQDEGAFPNGAPMAEDVAEQYARDTGLDMRPGALIDEDLYERQRTGTAFSFVKPQNSSYLSVRL</sequence>
<dbReference type="KEGG" id="ure:UREG_05365"/>
<dbReference type="eggNOG" id="ENOG502SYYD">
    <property type="taxonomic scope" value="Eukaryota"/>
</dbReference>
<reference evidence="2" key="1">
    <citation type="journal article" date="2009" name="Genome Res.">
        <title>Comparative genomic analyses of the human fungal pathogens Coccidioides and their relatives.</title>
        <authorList>
            <person name="Sharpton T.J."/>
            <person name="Stajich J.E."/>
            <person name="Rounsley S.D."/>
            <person name="Gardner M.J."/>
            <person name="Wortman J.R."/>
            <person name="Jordar V.S."/>
            <person name="Maiti R."/>
            <person name="Kodira C.D."/>
            <person name="Neafsey D.E."/>
            <person name="Zeng Q."/>
            <person name="Hung C.-Y."/>
            <person name="McMahan C."/>
            <person name="Muszewska A."/>
            <person name="Grynberg M."/>
            <person name="Mandel M.A."/>
            <person name="Kellner E.M."/>
            <person name="Barker B.M."/>
            <person name="Galgiani J.N."/>
            <person name="Orbach M.J."/>
            <person name="Kirkland T.N."/>
            <person name="Cole G.T."/>
            <person name="Henn M.R."/>
            <person name="Birren B.W."/>
            <person name="Taylor J.W."/>
        </authorList>
    </citation>
    <scope>NUCLEOTIDE SEQUENCE [LARGE SCALE GENOMIC DNA]</scope>
    <source>
        <strain evidence="2">UAMH 1704</strain>
    </source>
</reference>
<dbReference type="GeneID" id="8440546"/>
<proteinExistence type="predicted"/>
<keyword evidence="2" id="KW-1185">Reference proteome</keyword>
<evidence type="ECO:0000313" key="2">
    <source>
        <dbReference type="Proteomes" id="UP000002058"/>
    </source>
</evidence>
<organism evidence="1 2">
    <name type="scientific">Uncinocarpus reesii (strain UAMH 1704)</name>
    <dbReference type="NCBI Taxonomy" id="336963"/>
    <lineage>
        <taxon>Eukaryota</taxon>
        <taxon>Fungi</taxon>
        <taxon>Dikarya</taxon>
        <taxon>Ascomycota</taxon>
        <taxon>Pezizomycotina</taxon>
        <taxon>Eurotiomycetes</taxon>
        <taxon>Eurotiomycetidae</taxon>
        <taxon>Onygenales</taxon>
        <taxon>Onygenaceae</taxon>
        <taxon>Uncinocarpus</taxon>
    </lineage>
</organism>
<dbReference type="OrthoDB" id="4252443at2759"/>
<dbReference type="EMBL" id="CH476617">
    <property type="protein sequence ID" value="EEP80523.1"/>
    <property type="molecule type" value="Genomic_DNA"/>
</dbReference>
<dbReference type="Proteomes" id="UP000002058">
    <property type="component" value="Unassembled WGS sequence"/>
</dbReference>
<dbReference type="RefSeq" id="XP_002584676.1">
    <property type="nucleotide sequence ID" value="XM_002584630.1"/>
</dbReference>